<dbReference type="HOGENOM" id="CLU_2184977_0_0_1"/>
<accession>A0A0C3EX89</accession>
<dbReference type="EMBL" id="KN833136">
    <property type="protein sequence ID" value="KIM72386.1"/>
    <property type="molecule type" value="Genomic_DNA"/>
</dbReference>
<dbReference type="OrthoDB" id="2686689at2759"/>
<dbReference type="AlphaFoldDB" id="A0A0C3EX89"/>
<sequence length="109" mass="11991">MSDQLSNIRAAYRVLENRVVSALRTQLGDQLRLAAVTAQALALASAAEQMDHLLLSSNAFAQVDTVGPESKLIRIFSHMRSRSEDPLVLRQRLVSAPDLSDVELFNMGL</sequence>
<reference evidence="2" key="2">
    <citation type="submission" date="2015-01" db="EMBL/GenBank/DDBJ databases">
        <title>Evolutionary Origins and Diversification of the Mycorrhizal Mutualists.</title>
        <authorList>
            <consortium name="DOE Joint Genome Institute"/>
            <consortium name="Mycorrhizal Genomics Consortium"/>
            <person name="Kohler A."/>
            <person name="Kuo A."/>
            <person name="Nagy L.G."/>
            <person name="Floudas D."/>
            <person name="Copeland A."/>
            <person name="Barry K.W."/>
            <person name="Cichocki N."/>
            <person name="Veneault-Fourrey C."/>
            <person name="LaButti K."/>
            <person name="Lindquist E.A."/>
            <person name="Lipzen A."/>
            <person name="Lundell T."/>
            <person name="Morin E."/>
            <person name="Murat C."/>
            <person name="Riley R."/>
            <person name="Ohm R."/>
            <person name="Sun H."/>
            <person name="Tunlid A."/>
            <person name="Henrissat B."/>
            <person name="Grigoriev I.V."/>
            <person name="Hibbett D.S."/>
            <person name="Martin F."/>
        </authorList>
    </citation>
    <scope>NUCLEOTIDE SEQUENCE [LARGE SCALE GENOMIC DNA]</scope>
    <source>
        <strain evidence="2">F 1598</strain>
    </source>
</reference>
<proteinExistence type="predicted"/>
<protein>
    <submittedName>
        <fullName evidence="1">Uncharacterized protein</fullName>
    </submittedName>
</protein>
<name>A0A0C3EX89_PILCF</name>
<organism evidence="1 2">
    <name type="scientific">Piloderma croceum (strain F 1598)</name>
    <dbReference type="NCBI Taxonomy" id="765440"/>
    <lineage>
        <taxon>Eukaryota</taxon>
        <taxon>Fungi</taxon>
        <taxon>Dikarya</taxon>
        <taxon>Basidiomycota</taxon>
        <taxon>Agaricomycotina</taxon>
        <taxon>Agaricomycetes</taxon>
        <taxon>Agaricomycetidae</taxon>
        <taxon>Atheliales</taxon>
        <taxon>Atheliaceae</taxon>
        <taxon>Piloderma</taxon>
    </lineage>
</organism>
<dbReference type="Proteomes" id="UP000054166">
    <property type="component" value="Unassembled WGS sequence"/>
</dbReference>
<evidence type="ECO:0000313" key="2">
    <source>
        <dbReference type="Proteomes" id="UP000054166"/>
    </source>
</evidence>
<evidence type="ECO:0000313" key="1">
    <source>
        <dbReference type="EMBL" id="KIM72386.1"/>
    </source>
</evidence>
<reference evidence="1 2" key="1">
    <citation type="submission" date="2014-04" db="EMBL/GenBank/DDBJ databases">
        <authorList>
            <consortium name="DOE Joint Genome Institute"/>
            <person name="Kuo A."/>
            <person name="Tarkka M."/>
            <person name="Buscot F."/>
            <person name="Kohler A."/>
            <person name="Nagy L.G."/>
            <person name="Floudas D."/>
            <person name="Copeland A."/>
            <person name="Barry K.W."/>
            <person name="Cichocki N."/>
            <person name="Veneault-Fourrey C."/>
            <person name="LaButti K."/>
            <person name="Lindquist E.A."/>
            <person name="Lipzen A."/>
            <person name="Lundell T."/>
            <person name="Morin E."/>
            <person name="Murat C."/>
            <person name="Sun H."/>
            <person name="Tunlid A."/>
            <person name="Henrissat B."/>
            <person name="Grigoriev I.V."/>
            <person name="Hibbett D.S."/>
            <person name="Martin F."/>
            <person name="Nordberg H.P."/>
            <person name="Cantor M.N."/>
            <person name="Hua S.X."/>
        </authorList>
    </citation>
    <scope>NUCLEOTIDE SEQUENCE [LARGE SCALE GENOMIC DNA]</scope>
    <source>
        <strain evidence="1 2">F 1598</strain>
    </source>
</reference>
<dbReference type="InParanoid" id="A0A0C3EX89"/>
<gene>
    <name evidence="1" type="ORF">PILCRDRAFT_16180</name>
</gene>
<keyword evidence="2" id="KW-1185">Reference proteome</keyword>